<dbReference type="Proteomes" id="UP001183420">
    <property type="component" value="Unassembled WGS sequence"/>
</dbReference>
<organism evidence="2 3">
    <name type="scientific">Streptomyces millisiae</name>
    <dbReference type="NCBI Taxonomy" id="3075542"/>
    <lineage>
        <taxon>Bacteria</taxon>
        <taxon>Bacillati</taxon>
        <taxon>Actinomycetota</taxon>
        <taxon>Actinomycetes</taxon>
        <taxon>Kitasatosporales</taxon>
        <taxon>Streptomycetaceae</taxon>
        <taxon>Streptomyces</taxon>
    </lineage>
</organism>
<evidence type="ECO:0000313" key="2">
    <source>
        <dbReference type="EMBL" id="MDT0317672.1"/>
    </source>
</evidence>
<dbReference type="PROSITE" id="PS50943">
    <property type="entry name" value="HTH_CROC1"/>
    <property type="match status" value="1"/>
</dbReference>
<dbReference type="InterPro" id="IPR001387">
    <property type="entry name" value="Cro/C1-type_HTH"/>
</dbReference>
<dbReference type="InterPro" id="IPR010982">
    <property type="entry name" value="Lambda_DNA-bd_dom_sf"/>
</dbReference>
<sequence>MANNHRPKTRNADDERPAIWVGYGKLTKLFRERARLNQQQLAEKVGYSLEQVASIEQGRRPAKESFTDAAERVLKAGGVLKALQDDVDLARLPRFFQNFAAMEADALSRFSYDPLLVPGLLQTEDYARTLLNAYFPPLDDEVVDDRVTGRLARQSLLTRKNPLMVFVFILEEAALYRQVGGPEVMRAQLEKLLEQGRLRNVEIQVMPSRRAAHSGLSGQFMLLETKDRRKFAAIGAHGVMNVRSAPDEVSALWLQYGMLRTQALNSEESASLIERVAGEL</sequence>
<dbReference type="CDD" id="cd00093">
    <property type="entry name" value="HTH_XRE"/>
    <property type="match status" value="1"/>
</dbReference>
<proteinExistence type="predicted"/>
<name>A0ABU2LJC2_9ACTN</name>
<accession>A0ABU2LJC2</accession>
<evidence type="ECO:0000313" key="3">
    <source>
        <dbReference type="Proteomes" id="UP001183420"/>
    </source>
</evidence>
<comment type="caution">
    <text evidence="2">The sequence shown here is derived from an EMBL/GenBank/DDBJ whole genome shotgun (WGS) entry which is preliminary data.</text>
</comment>
<keyword evidence="3" id="KW-1185">Reference proteome</keyword>
<protein>
    <submittedName>
        <fullName evidence="2">Helix-turn-helix transcriptional regulator</fullName>
    </submittedName>
</protein>
<dbReference type="Pfam" id="PF19054">
    <property type="entry name" value="DUF5753"/>
    <property type="match status" value="1"/>
</dbReference>
<dbReference type="Gene3D" id="1.10.260.40">
    <property type="entry name" value="lambda repressor-like DNA-binding domains"/>
    <property type="match status" value="1"/>
</dbReference>
<dbReference type="RefSeq" id="WP_311595795.1">
    <property type="nucleotide sequence ID" value="NZ_JAVREM010000003.1"/>
</dbReference>
<dbReference type="EMBL" id="JAVREM010000003">
    <property type="protein sequence ID" value="MDT0317672.1"/>
    <property type="molecule type" value="Genomic_DNA"/>
</dbReference>
<dbReference type="InterPro" id="IPR043917">
    <property type="entry name" value="DUF5753"/>
</dbReference>
<feature type="domain" description="HTH cro/C1-type" evidence="1">
    <location>
        <begin position="28"/>
        <end position="60"/>
    </location>
</feature>
<dbReference type="Pfam" id="PF13560">
    <property type="entry name" value="HTH_31"/>
    <property type="match status" value="1"/>
</dbReference>
<evidence type="ECO:0000259" key="1">
    <source>
        <dbReference type="PROSITE" id="PS50943"/>
    </source>
</evidence>
<dbReference type="SUPFAM" id="SSF47413">
    <property type="entry name" value="lambda repressor-like DNA-binding domains"/>
    <property type="match status" value="1"/>
</dbReference>
<gene>
    <name evidence="2" type="ORF">RNC47_04865</name>
</gene>
<reference evidence="3" key="1">
    <citation type="submission" date="2023-07" db="EMBL/GenBank/DDBJ databases">
        <title>30 novel species of actinomycetes from the DSMZ collection.</title>
        <authorList>
            <person name="Nouioui I."/>
        </authorList>
    </citation>
    <scope>NUCLEOTIDE SEQUENCE [LARGE SCALE GENOMIC DNA]</scope>
    <source>
        <strain evidence="3">DSM 44918</strain>
    </source>
</reference>